<dbReference type="SUPFAM" id="SSF81383">
    <property type="entry name" value="F-box domain"/>
    <property type="match status" value="1"/>
</dbReference>
<dbReference type="AlphaFoldDB" id="A0A6A6Y2X4"/>
<evidence type="ECO:0000313" key="5">
    <source>
        <dbReference type="RefSeq" id="XP_033569529.1"/>
    </source>
</evidence>
<evidence type="ECO:0000313" key="3">
    <source>
        <dbReference type="EMBL" id="KAF2802565.1"/>
    </source>
</evidence>
<dbReference type="OrthoDB" id="3864240at2759"/>
<keyword evidence="4" id="KW-1185">Reference proteome</keyword>
<accession>A0A6A6Y2X4</accession>
<reference evidence="5" key="2">
    <citation type="submission" date="2020-04" db="EMBL/GenBank/DDBJ databases">
        <authorList>
            <consortium name="NCBI Genome Project"/>
        </authorList>
    </citation>
    <scope>NUCLEOTIDE SEQUENCE</scope>
    <source>
        <strain evidence="5">CBS 304.34</strain>
    </source>
</reference>
<dbReference type="EMBL" id="MU003722">
    <property type="protein sequence ID" value="KAF2802565.1"/>
    <property type="molecule type" value="Genomic_DNA"/>
</dbReference>
<name>A0A6A6Y2X4_9PEZI</name>
<reference evidence="3 5" key="1">
    <citation type="journal article" date="2020" name="Stud. Mycol.">
        <title>101 Dothideomycetes genomes: a test case for predicting lifestyles and emergence of pathogens.</title>
        <authorList>
            <person name="Haridas S."/>
            <person name="Albert R."/>
            <person name="Binder M."/>
            <person name="Bloem J."/>
            <person name="Labutti K."/>
            <person name="Salamov A."/>
            <person name="Andreopoulos B."/>
            <person name="Baker S."/>
            <person name="Barry K."/>
            <person name="Bills G."/>
            <person name="Bluhm B."/>
            <person name="Cannon C."/>
            <person name="Castanera R."/>
            <person name="Culley D."/>
            <person name="Daum C."/>
            <person name="Ezra D."/>
            <person name="Gonzalez J."/>
            <person name="Henrissat B."/>
            <person name="Kuo A."/>
            <person name="Liang C."/>
            <person name="Lipzen A."/>
            <person name="Lutzoni F."/>
            <person name="Magnuson J."/>
            <person name="Mondo S."/>
            <person name="Nolan M."/>
            <person name="Ohm R."/>
            <person name="Pangilinan J."/>
            <person name="Park H.-J."/>
            <person name="Ramirez L."/>
            <person name="Alfaro M."/>
            <person name="Sun H."/>
            <person name="Tritt A."/>
            <person name="Yoshinaga Y."/>
            <person name="Zwiers L.-H."/>
            <person name="Turgeon B."/>
            <person name="Goodwin S."/>
            <person name="Spatafora J."/>
            <person name="Crous P."/>
            <person name="Grigoriev I."/>
        </authorList>
    </citation>
    <scope>NUCLEOTIDE SEQUENCE</scope>
    <source>
        <strain evidence="3 5">CBS 304.34</strain>
    </source>
</reference>
<dbReference type="InterPro" id="IPR001810">
    <property type="entry name" value="F-box_dom"/>
</dbReference>
<gene>
    <name evidence="3 5" type="ORF">BDZ99DRAFT_482703</name>
</gene>
<reference evidence="5" key="3">
    <citation type="submission" date="2025-04" db="UniProtKB">
        <authorList>
            <consortium name="RefSeq"/>
        </authorList>
    </citation>
    <scope>IDENTIFICATION</scope>
    <source>
        <strain evidence="5">CBS 304.34</strain>
    </source>
</reference>
<dbReference type="RefSeq" id="XP_033569529.1">
    <property type="nucleotide sequence ID" value="XM_033722510.1"/>
</dbReference>
<dbReference type="Proteomes" id="UP000504636">
    <property type="component" value="Unplaced"/>
</dbReference>
<evidence type="ECO:0000313" key="4">
    <source>
        <dbReference type="Proteomes" id="UP000504636"/>
    </source>
</evidence>
<proteinExistence type="predicted"/>
<dbReference type="PROSITE" id="PS50181">
    <property type="entry name" value="FBOX"/>
    <property type="match status" value="1"/>
</dbReference>
<dbReference type="InterPro" id="IPR036047">
    <property type="entry name" value="F-box-like_dom_sf"/>
</dbReference>
<evidence type="ECO:0000256" key="1">
    <source>
        <dbReference type="SAM" id="MobiDB-lite"/>
    </source>
</evidence>
<protein>
    <recommendedName>
        <fullName evidence="2">F-box domain-containing protein</fullName>
    </recommendedName>
</protein>
<dbReference type="CDD" id="cd09917">
    <property type="entry name" value="F-box_SF"/>
    <property type="match status" value="1"/>
</dbReference>
<evidence type="ECO:0000259" key="2">
    <source>
        <dbReference type="PROSITE" id="PS50181"/>
    </source>
</evidence>
<feature type="region of interest" description="Disordered" evidence="1">
    <location>
        <begin position="1"/>
        <end position="58"/>
    </location>
</feature>
<feature type="domain" description="F-box" evidence="2">
    <location>
        <begin position="71"/>
        <end position="116"/>
    </location>
</feature>
<organism evidence="3">
    <name type="scientific">Mytilinidion resinicola</name>
    <dbReference type="NCBI Taxonomy" id="574789"/>
    <lineage>
        <taxon>Eukaryota</taxon>
        <taxon>Fungi</taxon>
        <taxon>Dikarya</taxon>
        <taxon>Ascomycota</taxon>
        <taxon>Pezizomycotina</taxon>
        <taxon>Dothideomycetes</taxon>
        <taxon>Pleosporomycetidae</taxon>
        <taxon>Mytilinidiales</taxon>
        <taxon>Mytilinidiaceae</taxon>
        <taxon>Mytilinidion</taxon>
    </lineage>
</organism>
<dbReference type="GeneID" id="54463403"/>
<sequence length="514" mass="58345">MPSSRKGRSSKDMASAAPMPLPGPESVRQKRRRLPSEQPWFGFKRPRRSTEPEVEATSVMVDAGPTPEAKETSLEDLPAELLHMVCNYVDVKGLKALRRSNRRMSEIAVSHLFSEVCLTAMDLSHSKLDLLLRRPEMRKAVRSMQYDSYIIPVPSEDFDYRRYFTGVLILTLCQALHKSATSVPTAVTQDAHKLAFHLQKDIDNRHVSLINSVTMVQHTDRMPRLNSLKYTGGPPDLQQWDQSNRTAWLRDIQYGPAIGLFSTLLACHKSGIELKKLQIEWDGLAMLDAWHGLYASSLYRVPNFFQRVMVTFNKAALAHLTSFSWQMRIGELEERPAAQPHSGFLYRVLRGMPQLKELEISFRCKSQGPRMPSVRPRQVLLSDSFGSAEAGTSSTWANLEPLSLAGMHTEVEDLFAILENHRLTLKVLQLEGIAFQRHGDWAVALPRLREWVRLAYLQTLGFRGDLVEGMPSWDAAKDCRYKPEGDSWMKNVKAVEYLTGDGEFPLVNKKQIEA</sequence>